<dbReference type="STRING" id="1034943.BN59_00977"/>
<reference evidence="1 2" key="1">
    <citation type="submission" date="2014-06" db="EMBL/GenBank/DDBJ databases">
        <authorList>
            <person name="Urmite Genomes Urmite Genomes"/>
        </authorList>
    </citation>
    <scope>NUCLEOTIDE SEQUENCE [LARGE SCALE GENOMIC DNA]</scope>
</reference>
<protein>
    <recommendedName>
        <fullName evidence="3">NurA domain protein</fullName>
    </recommendedName>
</protein>
<name>A0A078KY82_9GAMM</name>
<dbReference type="Proteomes" id="UP000044071">
    <property type="component" value="Unassembled WGS sequence"/>
</dbReference>
<proteinExistence type="predicted"/>
<dbReference type="RefSeq" id="WP_043873178.1">
    <property type="nucleotide sequence ID" value="NZ_CCVW01000001.1"/>
</dbReference>
<evidence type="ECO:0000313" key="1">
    <source>
        <dbReference type="EMBL" id="CDZ76703.1"/>
    </source>
</evidence>
<keyword evidence="2" id="KW-1185">Reference proteome</keyword>
<evidence type="ECO:0008006" key="3">
    <source>
        <dbReference type="Google" id="ProtNLM"/>
    </source>
</evidence>
<accession>A0A078KY82</accession>
<sequence length="378" mass="42844">MREASLAQTLAVESQIRLPGSAGRLLKQIRDIESVAPLFREAGLIKPVNRPAQMNLSLTGIATKYCIKKALGGFIYSSAAVRTDMLIADNKVSTQGSDSVAELDDIDIEAQTKRLELIAIRQSYELIERTLKKEEVPQLIIIDTPLFLEREMAPLSHHLQHVAEYAKTLSVIRKFWEQYRNSLFPWNKNGPVLVSIMAQRFSAIVNIAYQDLRTEEGRKHLLLSDGFKAEKATSLIGIETKLKGIGDYRFIKGILGSFNRTIAFRITEKHTRIEPVEIVSEGLIGFHFKGGNQGEIQMIQMAGEETDWDSVALDNVAWKLMILDMQSHHKSVPLPQILGLQQLKMLEQFTDYYRNTLVSEMKKNEVEDIWLSGLFEDE</sequence>
<evidence type="ECO:0000313" key="2">
    <source>
        <dbReference type="Proteomes" id="UP000044071"/>
    </source>
</evidence>
<dbReference type="eggNOG" id="ENOG502ZAE4">
    <property type="taxonomic scope" value="Bacteria"/>
</dbReference>
<dbReference type="AlphaFoldDB" id="A0A078KY82"/>
<dbReference type="EMBL" id="CCSB01000001">
    <property type="protein sequence ID" value="CDZ76703.1"/>
    <property type="molecule type" value="Genomic_DNA"/>
</dbReference>
<organism evidence="1 2">
    <name type="scientific">Legionella massiliensis</name>
    <dbReference type="NCBI Taxonomy" id="1034943"/>
    <lineage>
        <taxon>Bacteria</taxon>
        <taxon>Pseudomonadati</taxon>
        <taxon>Pseudomonadota</taxon>
        <taxon>Gammaproteobacteria</taxon>
        <taxon>Legionellales</taxon>
        <taxon>Legionellaceae</taxon>
        <taxon>Legionella</taxon>
    </lineage>
</organism>
<dbReference type="OrthoDB" id="3078640at2"/>
<gene>
    <name evidence="1" type="ORF">BN59_00977</name>
</gene>